<feature type="binding site" evidence="9">
    <location>
        <position position="252"/>
    </location>
    <ligand>
        <name>substrate</name>
    </ligand>
</feature>
<sequence>MQIAIYGNTLSAQVSAAAFATTGNQVLHLVPENLGIQLQKHGPETKELALKQAYQEQQASGRLQVMPLSAGLKLGFDVFILALASDQVAQANAVTKVLASLPQKQLLVINQSTFAVGTSARLQQILTPYTEEASQKAVVSLPDLLQEGAALTGFMRPARIILGCEQAWALKQIQALLYPFNRRQDQLQIMSTRDAELTKLAITGMLATRLSYINELANLADQLQVDIENVRQGMGGDSRIGFEYLYPGCGFGGLNFARDLDALTQALDTYGQNTTLLHQVLSINESQKEILFRKLWQYYQTQLQDRKVAIWGAAFKPGTDSLDKAPILALLAALWAQGVKVRVHDPKALDALQNLYPDHPLLECHSDPYQALQEADALLVVTEWKCYWTPDFPQMRELMRHPLILDGRNIYDPEYVKHLGFIYFGVGRGETIKNRVLYE</sequence>
<evidence type="ECO:0000259" key="11">
    <source>
        <dbReference type="SMART" id="SM00984"/>
    </source>
</evidence>
<comment type="similarity">
    <text evidence="2 8">Belongs to the UDP-glucose/GDP-mannose dehydrogenase family.</text>
</comment>
<dbReference type="InterPro" id="IPR017476">
    <property type="entry name" value="UDP-Glc/GDP-Man"/>
</dbReference>
<dbReference type="SUPFAM" id="SSF51735">
    <property type="entry name" value="NAD(P)-binding Rossmann-fold domains"/>
    <property type="match status" value="1"/>
</dbReference>
<dbReference type="InterPro" id="IPR014026">
    <property type="entry name" value="UDP-Glc/GDP-Man_DH_dimer"/>
</dbReference>
<proteinExistence type="inferred from homology"/>
<dbReference type="Pfam" id="PF00984">
    <property type="entry name" value="UDPG_MGDP_dh"/>
    <property type="match status" value="1"/>
</dbReference>
<dbReference type="PANTHER" id="PTHR43750">
    <property type="entry name" value="UDP-GLUCOSE 6-DEHYDROGENASE TUAD"/>
    <property type="match status" value="1"/>
</dbReference>
<dbReference type="SMART" id="SM00984">
    <property type="entry name" value="UDPG_MGDP_dh_C"/>
    <property type="match status" value="1"/>
</dbReference>
<dbReference type="InterPro" id="IPR036220">
    <property type="entry name" value="UDP-Glc/GDP-Man_DH_C_sf"/>
</dbReference>
<feature type="binding site" evidence="9">
    <location>
        <begin position="244"/>
        <end position="248"/>
    </location>
    <ligand>
        <name>substrate</name>
    </ligand>
</feature>
<keyword evidence="5 8" id="KW-0560">Oxidoreductase</keyword>
<evidence type="ECO:0000256" key="7">
    <source>
        <dbReference type="ARBA" id="ARBA00047473"/>
    </source>
</evidence>
<name>A0A1H6TGN0_9GAMM</name>
<dbReference type="GO" id="GO:0000271">
    <property type="term" value="P:polysaccharide biosynthetic process"/>
    <property type="evidence" value="ECO:0007669"/>
    <property type="project" value="InterPro"/>
</dbReference>
<evidence type="ECO:0000256" key="9">
    <source>
        <dbReference type="PIRSR" id="PIRSR500134-2"/>
    </source>
</evidence>
<dbReference type="PIRSF" id="PIRSF000124">
    <property type="entry name" value="UDPglc_GDPman_dh"/>
    <property type="match status" value="1"/>
</dbReference>
<dbReference type="Pfam" id="PF03721">
    <property type="entry name" value="UDPG_MGDP_dh_N"/>
    <property type="match status" value="1"/>
</dbReference>
<dbReference type="InterPro" id="IPR028357">
    <property type="entry name" value="UDPglc_DH_bac"/>
</dbReference>
<dbReference type="UniPathway" id="UPA00038">
    <property type="reaction ID" value="UER00491"/>
</dbReference>
<dbReference type="Gene3D" id="3.40.50.720">
    <property type="entry name" value="NAD(P)-binding Rossmann-like Domain"/>
    <property type="match status" value="2"/>
</dbReference>
<evidence type="ECO:0000256" key="4">
    <source>
        <dbReference type="ARBA" id="ARBA00015132"/>
    </source>
</evidence>
<dbReference type="RefSeq" id="WP_093310546.1">
    <property type="nucleotide sequence ID" value="NZ_FNYH01000009.1"/>
</dbReference>
<comment type="catalytic activity">
    <reaction evidence="7 8">
        <text>UDP-alpha-D-glucose + 2 NAD(+) + H2O = UDP-alpha-D-glucuronate + 2 NADH + 3 H(+)</text>
        <dbReference type="Rhea" id="RHEA:23596"/>
        <dbReference type="ChEBI" id="CHEBI:15377"/>
        <dbReference type="ChEBI" id="CHEBI:15378"/>
        <dbReference type="ChEBI" id="CHEBI:57540"/>
        <dbReference type="ChEBI" id="CHEBI:57945"/>
        <dbReference type="ChEBI" id="CHEBI:58052"/>
        <dbReference type="ChEBI" id="CHEBI:58885"/>
        <dbReference type="EC" id="1.1.1.22"/>
    </reaction>
</comment>
<evidence type="ECO:0000256" key="3">
    <source>
        <dbReference type="ARBA" id="ARBA00012954"/>
    </source>
</evidence>
<dbReference type="InterPro" id="IPR014027">
    <property type="entry name" value="UDP-Glc/GDP-Man_DH_C"/>
</dbReference>
<accession>A0A1H6TGN0</accession>
<dbReference type="AlphaFoldDB" id="A0A1H6TGN0"/>
<dbReference type="GO" id="GO:0051287">
    <property type="term" value="F:NAD binding"/>
    <property type="evidence" value="ECO:0007669"/>
    <property type="project" value="InterPro"/>
</dbReference>
<dbReference type="PIRSF" id="PIRSF500134">
    <property type="entry name" value="UDPglc_DH_bac"/>
    <property type="match status" value="1"/>
</dbReference>
<dbReference type="EMBL" id="FNYH01000009">
    <property type="protein sequence ID" value="SEI74932.1"/>
    <property type="molecule type" value="Genomic_DNA"/>
</dbReference>
<dbReference type="GO" id="GO:0006065">
    <property type="term" value="P:UDP-glucuronate biosynthetic process"/>
    <property type="evidence" value="ECO:0007669"/>
    <property type="project" value="UniProtKB-UniPathway"/>
</dbReference>
<dbReference type="SUPFAM" id="SSF48179">
    <property type="entry name" value="6-phosphogluconate dehydrogenase C-terminal domain-like"/>
    <property type="match status" value="1"/>
</dbReference>
<dbReference type="STRING" id="64971.SAMN05421831_10944"/>
<dbReference type="SUPFAM" id="SSF52413">
    <property type="entry name" value="UDP-glucose/GDP-mannose dehydrogenase C-terminal domain"/>
    <property type="match status" value="1"/>
</dbReference>
<keyword evidence="6 8" id="KW-0520">NAD</keyword>
<feature type="domain" description="UDP-glucose/GDP-mannose dehydrogenase C-terminal" evidence="11">
    <location>
        <begin position="309"/>
        <end position="413"/>
    </location>
</feature>
<dbReference type="Proteomes" id="UP000242999">
    <property type="component" value="Unassembled WGS sequence"/>
</dbReference>
<evidence type="ECO:0000256" key="6">
    <source>
        <dbReference type="ARBA" id="ARBA00023027"/>
    </source>
</evidence>
<evidence type="ECO:0000256" key="8">
    <source>
        <dbReference type="PIRNR" id="PIRNR000124"/>
    </source>
</evidence>
<evidence type="ECO:0000313" key="12">
    <source>
        <dbReference type="EMBL" id="SEI74932.1"/>
    </source>
</evidence>
<dbReference type="EC" id="1.1.1.22" evidence="3 8"/>
<dbReference type="InterPro" id="IPR036291">
    <property type="entry name" value="NAD(P)-bd_dom_sf"/>
</dbReference>
<evidence type="ECO:0000256" key="5">
    <source>
        <dbReference type="ARBA" id="ARBA00023002"/>
    </source>
</evidence>
<evidence type="ECO:0000313" key="13">
    <source>
        <dbReference type="Proteomes" id="UP000242999"/>
    </source>
</evidence>
<reference evidence="13" key="1">
    <citation type="submission" date="2016-10" db="EMBL/GenBank/DDBJ databases">
        <authorList>
            <person name="Varghese N."/>
            <person name="Submissions S."/>
        </authorList>
    </citation>
    <scope>NUCLEOTIDE SEQUENCE [LARGE SCALE GENOMIC DNA]</scope>
    <source>
        <strain evidence="13">DSM 7165</strain>
    </source>
</reference>
<evidence type="ECO:0000256" key="2">
    <source>
        <dbReference type="ARBA" id="ARBA00006601"/>
    </source>
</evidence>
<dbReference type="OrthoDB" id="9803238at2"/>
<dbReference type="InterPro" id="IPR001732">
    <property type="entry name" value="UDP-Glc/GDP-Man_DH_N"/>
</dbReference>
<protein>
    <recommendedName>
        <fullName evidence="4 8">UDP-glucose 6-dehydrogenase</fullName>
        <ecNumber evidence="3 8">1.1.1.22</ecNumber>
    </recommendedName>
</protein>
<organism evidence="12 13">
    <name type="scientific">Allopseudospirillum japonicum</name>
    <dbReference type="NCBI Taxonomy" id="64971"/>
    <lineage>
        <taxon>Bacteria</taxon>
        <taxon>Pseudomonadati</taxon>
        <taxon>Pseudomonadota</taxon>
        <taxon>Gammaproteobacteria</taxon>
        <taxon>Oceanospirillales</taxon>
        <taxon>Oceanospirillaceae</taxon>
        <taxon>Allopseudospirillum</taxon>
    </lineage>
</organism>
<evidence type="ECO:0000256" key="1">
    <source>
        <dbReference type="ARBA" id="ARBA00004701"/>
    </source>
</evidence>
<feature type="binding site" evidence="9">
    <location>
        <position position="316"/>
    </location>
    <ligand>
        <name>substrate</name>
    </ligand>
</feature>
<dbReference type="NCBIfam" id="TIGR03026">
    <property type="entry name" value="NDP-sugDHase"/>
    <property type="match status" value="1"/>
</dbReference>
<keyword evidence="13" id="KW-1185">Reference proteome</keyword>
<dbReference type="GO" id="GO:0003979">
    <property type="term" value="F:UDP-glucose 6-dehydrogenase activity"/>
    <property type="evidence" value="ECO:0007669"/>
    <property type="project" value="UniProtKB-EC"/>
</dbReference>
<dbReference type="PANTHER" id="PTHR43750:SF3">
    <property type="entry name" value="UDP-GLUCOSE 6-DEHYDROGENASE TUAD"/>
    <property type="match status" value="1"/>
</dbReference>
<feature type="binding site" evidence="10">
    <location>
        <position position="147"/>
    </location>
    <ligand>
        <name>NAD(+)</name>
        <dbReference type="ChEBI" id="CHEBI:57540"/>
    </ligand>
</feature>
<feature type="binding site" evidence="10">
    <location>
        <position position="113"/>
    </location>
    <ligand>
        <name>NAD(+)</name>
        <dbReference type="ChEBI" id="CHEBI:57540"/>
    </ligand>
</feature>
<dbReference type="Pfam" id="PF03720">
    <property type="entry name" value="UDPG_MGDP_dh_C"/>
    <property type="match status" value="1"/>
</dbReference>
<dbReference type="Gene3D" id="1.20.5.100">
    <property type="entry name" value="Cytochrome c1, transmembrane anchor, C-terminal"/>
    <property type="match status" value="1"/>
</dbReference>
<gene>
    <name evidence="12" type="ORF">SAMN05421831_10944</name>
</gene>
<evidence type="ECO:0000256" key="10">
    <source>
        <dbReference type="PIRSR" id="PIRSR500134-3"/>
    </source>
</evidence>
<feature type="binding site" evidence="9">
    <location>
        <position position="199"/>
    </location>
    <ligand>
        <name>substrate</name>
    </ligand>
</feature>
<dbReference type="InterPro" id="IPR008927">
    <property type="entry name" value="6-PGluconate_DH-like_C_sf"/>
</dbReference>
<comment type="pathway">
    <text evidence="1">Nucleotide-sugar biosynthesis; UDP-alpha-D-glucuronate biosynthesis; UDP-alpha-D-glucuronate from UDP-alpha-D-glucose: step 1/1.</text>
</comment>